<dbReference type="PANTHER" id="PTHR30126">
    <property type="entry name" value="HTH-TYPE TRANSCRIPTIONAL REGULATOR"/>
    <property type="match status" value="1"/>
</dbReference>
<proteinExistence type="inferred from homology"/>
<protein>
    <submittedName>
        <fullName evidence="6">HTH-type transcriptional regulator GltR</fullName>
    </submittedName>
</protein>
<organism evidence="6 7">
    <name type="scientific">Paenibacillus solanacearum</name>
    <dbReference type="NCBI Taxonomy" id="2048548"/>
    <lineage>
        <taxon>Bacteria</taxon>
        <taxon>Bacillati</taxon>
        <taxon>Bacillota</taxon>
        <taxon>Bacilli</taxon>
        <taxon>Bacillales</taxon>
        <taxon>Paenibacillaceae</taxon>
        <taxon>Paenibacillus</taxon>
    </lineage>
</organism>
<dbReference type="AlphaFoldDB" id="A0A916K5A5"/>
<feature type="domain" description="HTH lysR-type" evidence="5">
    <location>
        <begin position="23"/>
        <end position="75"/>
    </location>
</feature>
<evidence type="ECO:0000313" key="6">
    <source>
        <dbReference type="EMBL" id="CAG7628230.1"/>
    </source>
</evidence>
<keyword evidence="3" id="KW-0238">DNA-binding</keyword>
<dbReference type="PANTHER" id="PTHR30126:SF91">
    <property type="entry name" value="LYSR FAMILY TRANSCRIPTIONAL REGULATOR"/>
    <property type="match status" value="1"/>
</dbReference>
<evidence type="ECO:0000256" key="3">
    <source>
        <dbReference type="ARBA" id="ARBA00023125"/>
    </source>
</evidence>
<gene>
    <name evidence="6" type="primary">gltR_4</name>
    <name evidence="6" type="ORF">PAESOLCIP111_02998</name>
</gene>
<dbReference type="PROSITE" id="PS50931">
    <property type="entry name" value="HTH_LYSR"/>
    <property type="match status" value="1"/>
</dbReference>
<dbReference type="EMBL" id="CAJVAS010000011">
    <property type="protein sequence ID" value="CAG7628230.1"/>
    <property type="molecule type" value="Genomic_DNA"/>
</dbReference>
<comment type="similarity">
    <text evidence="1">Belongs to the LysR transcriptional regulatory family.</text>
</comment>
<dbReference type="GO" id="GO:0003700">
    <property type="term" value="F:DNA-binding transcription factor activity"/>
    <property type="evidence" value="ECO:0007669"/>
    <property type="project" value="InterPro"/>
</dbReference>
<accession>A0A916K5A5</accession>
<dbReference type="GO" id="GO:0000976">
    <property type="term" value="F:transcription cis-regulatory region binding"/>
    <property type="evidence" value="ECO:0007669"/>
    <property type="project" value="TreeGrafter"/>
</dbReference>
<dbReference type="Pfam" id="PF03466">
    <property type="entry name" value="LysR_substrate"/>
    <property type="match status" value="1"/>
</dbReference>
<keyword evidence="2" id="KW-0805">Transcription regulation</keyword>
<keyword evidence="4" id="KW-0804">Transcription</keyword>
<name>A0A916K5A5_9BACL</name>
<evidence type="ECO:0000259" key="5">
    <source>
        <dbReference type="PROSITE" id="PS50931"/>
    </source>
</evidence>
<evidence type="ECO:0000256" key="4">
    <source>
        <dbReference type="ARBA" id="ARBA00023163"/>
    </source>
</evidence>
<keyword evidence="7" id="KW-1185">Reference proteome</keyword>
<dbReference type="Proteomes" id="UP000693672">
    <property type="component" value="Unassembled WGS sequence"/>
</dbReference>
<sequence length="318" mass="35008">MGCTSYWEGESGLMIDRLEGRTFRTLLVVMEEKSISKAAEKLGYVQSTVTTQIRLLEEAFGRKLFDRLPRGVMPTEAGRIAAAYAQRFLQLGSELEAELRETGEPSGPVRLRVLESFGAAMLWESLQSFLSAYPNVELRLDTGFQSDTVEAVVSGQADLGLVPEDPDEAELSFEPLLADELVWIASPQAAETIGALGWEALKPLKVIGFGPRCLYTRHASERLAENGAGCRGMIEFASAEMIKRSVESGLGLAYLPRLNVAKELAEGKLAECAALGRQPIRYGLISLRRRELLRAAKLLREQLRSDFAGGRQDEVVIE</sequence>
<reference evidence="6" key="1">
    <citation type="submission" date="2021-06" db="EMBL/GenBank/DDBJ databases">
        <authorList>
            <person name="Criscuolo A."/>
        </authorList>
    </citation>
    <scope>NUCLEOTIDE SEQUENCE</scope>
    <source>
        <strain evidence="6">CIP111600</strain>
    </source>
</reference>
<dbReference type="InterPro" id="IPR000847">
    <property type="entry name" value="LysR_HTH_N"/>
</dbReference>
<dbReference type="Pfam" id="PF00126">
    <property type="entry name" value="HTH_1"/>
    <property type="match status" value="1"/>
</dbReference>
<evidence type="ECO:0000256" key="1">
    <source>
        <dbReference type="ARBA" id="ARBA00009437"/>
    </source>
</evidence>
<dbReference type="CDD" id="cd05466">
    <property type="entry name" value="PBP2_LTTR_substrate"/>
    <property type="match status" value="1"/>
</dbReference>
<evidence type="ECO:0000313" key="7">
    <source>
        <dbReference type="Proteomes" id="UP000693672"/>
    </source>
</evidence>
<evidence type="ECO:0000256" key="2">
    <source>
        <dbReference type="ARBA" id="ARBA00023015"/>
    </source>
</evidence>
<dbReference type="InterPro" id="IPR005119">
    <property type="entry name" value="LysR_subst-bd"/>
</dbReference>
<comment type="caution">
    <text evidence="6">The sequence shown here is derived from an EMBL/GenBank/DDBJ whole genome shotgun (WGS) entry which is preliminary data.</text>
</comment>